<name>A0A7Z0WP13_9PSEU</name>
<protein>
    <recommendedName>
        <fullName evidence="4">Nucleic acid/nucleotide deaminase of polymorphic system toxin</fullName>
    </recommendedName>
</protein>
<sequence length="204" mass="21458">MALKPAGKTLSSLTGIAVMAAVLWFLLNFVYAPSCGRFACGYEPSWWPRASADSGEACPDSLSGAATDAGWAAARLESIADKKVTTGLAYDQDGTEHSYTSGEKDDHYQRAVKVLREVGAKPSRGGTYPSASHVEVKVAALMRENAISEMVLVINHPGGVCSAGYGLSCSEVLSSVLPVGARLIVWAPPYVEEGRPRVIEGAAP</sequence>
<accession>A0A7Z0WP13</accession>
<evidence type="ECO:0008006" key="4">
    <source>
        <dbReference type="Google" id="ProtNLM"/>
    </source>
</evidence>
<evidence type="ECO:0000313" key="3">
    <source>
        <dbReference type="Proteomes" id="UP000185696"/>
    </source>
</evidence>
<keyword evidence="1" id="KW-1133">Transmembrane helix</keyword>
<feature type="transmembrane region" description="Helical" evidence="1">
    <location>
        <begin position="12"/>
        <end position="31"/>
    </location>
</feature>
<reference evidence="2 3" key="1">
    <citation type="submission" date="2016-12" db="EMBL/GenBank/DDBJ databases">
        <title>The draft genome sequence of Actinophytocola xinjiangensis.</title>
        <authorList>
            <person name="Wang W."/>
            <person name="Yuan L."/>
        </authorList>
    </citation>
    <scope>NUCLEOTIDE SEQUENCE [LARGE SCALE GENOMIC DNA]</scope>
    <source>
        <strain evidence="2 3">CGMCC 4.4663</strain>
    </source>
</reference>
<evidence type="ECO:0000256" key="1">
    <source>
        <dbReference type="SAM" id="Phobius"/>
    </source>
</evidence>
<comment type="caution">
    <text evidence="2">The sequence shown here is derived from an EMBL/GenBank/DDBJ whole genome shotgun (WGS) entry which is preliminary data.</text>
</comment>
<gene>
    <name evidence="2" type="ORF">BLA60_10765</name>
</gene>
<dbReference type="EMBL" id="MSIF01000004">
    <property type="protein sequence ID" value="OLF11450.1"/>
    <property type="molecule type" value="Genomic_DNA"/>
</dbReference>
<dbReference type="OrthoDB" id="3701073at2"/>
<dbReference type="Proteomes" id="UP000185696">
    <property type="component" value="Unassembled WGS sequence"/>
</dbReference>
<dbReference type="Pfam" id="PF14428">
    <property type="entry name" value="DddA-like"/>
    <property type="match status" value="1"/>
</dbReference>
<dbReference type="AlphaFoldDB" id="A0A7Z0WP13"/>
<keyword evidence="1" id="KW-0472">Membrane</keyword>
<proteinExistence type="predicted"/>
<evidence type="ECO:0000313" key="2">
    <source>
        <dbReference type="EMBL" id="OLF11450.1"/>
    </source>
</evidence>
<dbReference type="RefSeq" id="WP_075132685.1">
    <property type="nucleotide sequence ID" value="NZ_MSIF01000004.1"/>
</dbReference>
<keyword evidence="1" id="KW-0812">Transmembrane</keyword>
<dbReference type="InterPro" id="IPR032724">
    <property type="entry name" value="SCP1.201-like"/>
</dbReference>
<keyword evidence="3" id="KW-1185">Reference proteome</keyword>
<organism evidence="2 3">
    <name type="scientific">Actinophytocola xinjiangensis</name>
    <dbReference type="NCBI Taxonomy" id="485602"/>
    <lineage>
        <taxon>Bacteria</taxon>
        <taxon>Bacillati</taxon>
        <taxon>Actinomycetota</taxon>
        <taxon>Actinomycetes</taxon>
        <taxon>Pseudonocardiales</taxon>
        <taxon>Pseudonocardiaceae</taxon>
    </lineage>
</organism>